<organism evidence="2 3">
    <name type="scientific">Trifolium medium</name>
    <dbReference type="NCBI Taxonomy" id="97028"/>
    <lineage>
        <taxon>Eukaryota</taxon>
        <taxon>Viridiplantae</taxon>
        <taxon>Streptophyta</taxon>
        <taxon>Embryophyta</taxon>
        <taxon>Tracheophyta</taxon>
        <taxon>Spermatophyta</taxon>
        <taxon>Magnoliopsida</taxon>
        <taxon>eudicotyledons</taxon>
        <taxon>Gunneridae</taxon>
        <taxon>Pentapetalae</taxon>
        <taxon>rosids</taxon>
        <taxon>fabids</taxon>
        <taxon>Fabales</taxon>
        <taxon>Fabaceae</taxon>
        <taxon>Papilionoideae</taxon>
        <taxon>50 kb inversion clade</taxon>
        <taxon>NPAAA clade</taxon>
        <taxon>Hologalegina</taxon>
        <taxon>IRL clade</taxon>
        <taxon>Trifolieae</taxon>
        <taxon>Trifolium</taxon>
    </lineage>
</organism>
<dbReference type="AlphaFoldDB" id="A0A392NPR1"/>
<dbReference type="PANTHER" id="PTHR33116:SF78">
    <property type="entry name" value="OS12G0587133 PROTEIN"/>
    <property type="match status" value="1"/>
</dbReference>
<keyword evidence="3" id="KW-1185">Reference proteome</keyword>
<evidence type="ECO:0000313" key="3">
    <source>
        <dbReference type="Proteomes" id="UP000265520"/>
    </source>
</evidence>
<evidence type="ECO:0000256" key="1">
    <source>
        <dbReference type="SAM" id="SignalP"/>
    </source>
</evidence>
<keyword evidence="1" id="KW-0732">Signal</keyword>
<accession>A0A392NPR1</accession>
<proteinExistence type="predicted"/>
<comment type="caution">
    <text evidence="2">The sequence shown here is derived from an EMBL/GenBank/DDBJ whole genome shotgun (WGS) entry which is preliminary data.</text>
</comment>
<reference evidence="2 3" key="1">
    <citation type="journal article" date="2018" name="Front. Plant Sci.">
        <title>Red Clover (Trifolium pratense) and Zigzag Clover (T. medium) - A Picture of Genomic Similarities and Differences.</title>
        <authorList>
            <person name="Dluhosova J."/>
            <person name="Istvanek J."/>
            <person name="Nedelnik J."/>
            <person name="Repkova J."/>
        </authorList>
    </citation>
    <scope>NUCLEOTIDE SEQUENCE [LARGE SCALE GENOMIC DNA]</scope>
    <source>
        <strain evidence="3">cv. 10/8</strain>
        <tissue evidence="2">Leaf</tissue>
    </source>
</reference>
<dbReference type="PANTHER" id="PTHR33116">
    <property type="entry name" value="REVERSE TRANSCRIPTASE ZINC-BINDING DOMAIN-CONTAINING PROTEIN-RELATED-RELATED"/>
    <property type="match status" value="1"/>
</dbReference>
<name>A0A392NPR1_9FABA</name>
<feature type="chain" id="PRO_5017336704" evidence="1">
    <location>
        <begin position="23"/>
        <end position="164"/>
    </location>
</feature>
<feature type="signal peptide" evidence="1">
    <location>
        <begin position="1"/>
        <end position="22"/>
    </location>
</feature>
<evidence type="ECO:0000313" key="2">
    <source>
        <dbReference type="EMBL" id="MCI01374.1"/>
    </source>
</evidence>
<dbReference type="Proteomes" id="UP000265520">
    <property type="component" value="Unassembled WGS sequence"/>
</dbReference>
<sequence>MRPRSVVSERLATSCVLPLLLAGVLVHLEKELADYSRKLLLEDNSLENRENTLLQMSRFKETNELGKYVGVPLIGRGPKRADYHYLIDRVGNKLSAWKVRQLSFAGRVTLSKSVLEVVPIYPMMSCKIPKACLGDNFHAFLIDKLHHLLGEMQTCHRRIWIVCS</sequence>
<protein>
    <submittedName>
        <fullName evidence="2">Putative ribonuclease H protein</fullName>
    </submittedName>
</protein>
<dbReference type="EMBL" id="LXQA010045986">
    <property type="protein sequence ID" value="MCI01374.1"/>
    <property type="molecule type" value="Genomic_DNA"/>
</dbReference>